<feature type="transmembrane region" description="Helical" evidence="4">
    <location>
        <begin position="111"/>
        <end position="132"/>
    </location>
</feature>
<dbReference type="EMBL" id="FUWJ01000017">
    <property type="protein sequence ID" value="SKA39402.1"/>
    <property type="molecule type" value="Genomic_DNA"/>
</dbReference>
<feature type="transmembrane region" description="Helical" evidence="4">
    <location>
        <begin position="174"/>
        <end position="194"/>
    </location>
</feature>
<evidence type="ECO:0000259" key="5">
    <source>
        <dbReference type="PROSITE" id="PS50850"/>
    </source>
</evidence>
<dbReference type="STRING" id="225324.SAMN02745126_06228"/>
<dbReference type="PROSITE" id="PS50850">
    <property type="entry name" value="MFS"/>
    <property type="match status" value="1"/>
</dbReference>
<organism evidence="6 7">
    <name type="scientific">Enhydrobacter aerosaccus</name>
    <dbReference type="NCBI Taxonomy" id="225324"/>
    <lineage>
        <taxon>Bacteria</taxon>
        <taxon>Pseudomonadati</taxon>
        <taxon>Pseudomonadota</taxon>
        <taxon>Alphaproteobacteria</taxon>
        <taxon>Hyphomicrobiales</taxon>
        <taxon>Enhydrobacter</taxon>
    </lineage>
</organism>
<feature type="transmembrane region" description="Helical" evidence="4">
    <location>
        <begin position="380"/>
        <end position="398"/>
    </location>
</feature>
<evidence type="ECO:0000256" key="3">
    <source>
        <dbReference type="ARBA" id="ARBA00023136"/>
    </source>
</evidence>
<feature type="transmembrane region" description="Helical" evidence="4">
    <location>
        <begin position="58"/>
        <end position="75"/>
    </location>
</feature>
<dbReference type="Proteomes" id="UP000190092">
    <property type="component" value="Unassembled WGS sequence"/>
</dbReference>
<dbReference type="CDD" id="cd17324">
    <property type="entry name" value="MFS_NepI_like"/>
    <property type="match status" value="1"/>
</dbReference>
<proteinExistence type="predicted"/>
<dbReference type="InterPro" id="IPR036259">
    <property type="entry name" value="MFS_trans_sf"/>
</dbReference>
<dbReference type="AlphaFoldDB" id="A0A1T4TG38"/>
<dbReference type="PANTHER" id="PTHR42910">
    <property type="entry name" value="TRANSPORTER SCO4007-RELATED"/>
    <property type="match status" value="1"/>
</dbReference>
<feature type="transmembrane region" description="Helical" evidence="4">
    <location>
        <begin position="20"/>
        <end position="38"/>
    </location>
</feature>
<sequence>MSTIAECAEPVSPAAALPAWITFLLAASCGLMAANLYYAQPLVAPIAADLGLSPQVSGIVVTMTQIGYCLGLLLIVPLGDLVENRRLVLATLSLSALALLGAAVSTHPLPFLSAALLIGLGSVGVQILVPYAAHLSPPEMRGRVVGNVATGLMLGIMLSRPVSSLIVSFSSWHAVYFISAAAMLALALVLRATLPIRRPEVRISYGALLLSLVQLVRTTPLLRRRAFYQSCLFGAFNLFWTTTPLLLASPTYGLNQSGIALFAFAGVAGAIGAPVAGRLADRGHTRITTVFAMLLSAGAFLLTRVAEPGSTTALALLVVAALALDFGVQANVVLGTRALFMLGAEARGRLNGLYIAIFFVAGAAGSAIGAWAYAQGGWPLAAWIGFAAPVAALLYFATE</sequence>
<keyword evidence="7" id="KW-1185">Reference proteome</keyword>
<name>A0A1T4TG38_9HYPH</name>
<keyword evidence="3 4" id="KW-0472">Membrane</keyword>
<dbReference type="InterPro" id="IPR011701">
    <property type="entry name" value="MFS"/>
</dbReference>
<dbReference type="Pfam" id="PF07690">
    <property type="entry name" value="MFS_1"/>
    <property type="match status" value="1"/>
</dbReference>
<dbReference type="OrthoDB" id="9815356at2"/>
<evidence type="ECO:0000256" key="1">
    <source>
        <dbReference type="ARBA" id="ARBA00022692"/>
    </source>
</evidence>
<feature type="transmembrane region" description="Helical" evidence="4">
    <location>
        <begin position="144"/>
        <end position="162"/>
    </location>
</feature>
<feature type="transmembrane region" description="Helical" evidence="4">
    <location>
        <begin position="312"/>
        <end position="340"/>
    </location>
</feature>
<dbReference type="GO" id="GO:0022857">
    <property type="term" value="F:transmembrane transporter activity"/>
    <property type="evidence" value="ECO:0007669"/>
    <property type="project" value="InterPro"/>
</dbReference>
<dbReference type="Gene3D" id="1.20.1250.20">
    <property type="entry name" value="MFS general substrate transporter like domains"/>
    <property type="match status" value="1"/>
</dbReference>
<gene>
    <name evidence="6" type="ORF">SAMN02745126_06228</name>
</gene>
<keyword evidence="1 4" id="KW-0812">Transmembrane</keyword>
<feature type="transmembrane region" description="Helical" evidence="4">
    <location>
        <begin position="226"/>
        <end position="247"/>
    </location>
</feature>
<feature type="transmembrane region" description="Helical" evidence="4">
    <location>
        <begin position="287"/>
        <end position="306"/>
    </location>
</feature>
<feature type="domain" description="Major facilitator superfamily (MFS) profile" evidence="5">
    <location>
        <begin position="14"/>
        <end position="399"/>
    </location>
</feature>
<keyword evidence="2 4" id="KW-1133">Transmembrane helix</keyword>
<evidence type="ECO:0000313" key="6">
    <source>
        <dbReference type="EMBL" id="SKA39402.1"/>
    </source>
</evidence>
<dbReference type="PANTHER" id="PTHR42910:SF1">
    <property type="entry name" value="MAJOR FACILITATOR SUPERFAMILY (MFS) PROFILE DOMAIN-CONTAINING PROTEIN"/>
    <property type="match status" value="1"/>
</dbReference>
<reference evidence="7" key="1">
    <citation type="submission" date="2017-02" db="EMBL/GenBank/DDBJ databases">
        <authorList>
            <person name="Varghese N."/>
            <person name="Submissions S."/>
        </authorList>
    </citation>
    <scope>NUCLEOTIDE SEQUENCE [LARGE SCALE GENOMIC DNA]</scope>
    <source>
        <strain evidence="7">ATCC 27094</strain>
    </source>
</reference>
<dbReference type="InterPro" id="IPR020846">
    <property type="entry name" value="MFS_dom"/>
</dbReference>
<dbReference type="RefSeq" id="WP_085937956.1">
    <property type="nucleotide sequence ID" value="NZ_FUWJ01000017.1"/>
</dbReference>
<evidence type="ECO:0000256" key="2">
    <source>
        <dbReference type="ARBA" id="ARBA00022989"/>
    </source>
</evidence>
<dbReference type="SUPFAM" id="SSF103473">
    <property type="entry name" value="MFS general substrate transporter"/>
    <property type="match status" value="1"/>
</dbReference>
<protein>
    <submittedName>
        <fullName evidence="6">Predicted arabinose efflux permease, MFS family</fullName>
    </submittedName>
</protein>
<evidence type="ECO:0000313" key="7">
    <source>
        <dbReference type="Proteomes" id="UP000190092"/>
    </source>
</evidence>
<accession>A0A1T4TG38</accession>
<feature type="transmembrane region" description="Helical" evidence="4">
    <location>
        <begin position="259"/>
        <end position="280"/>
    </location>
</feature>
<feature type="transmembrane region" description="Helical" evidence="4">
    <location>
        <begin position="352"/>
        <end position="374"/>
    </location>
</feature>
<feature type="transmembrane region" description="Helical" evidence="4">
    <location>
        <begin position="87"/>
        <end position="105"/>
    </location>
</feature>
<evidence type="ECO:0000256" key="4">
    <source>
        <dbReference type="SAM" id="Phobius"/>
    </source>
</evidence>